<evidence type="ECO:0000256" key="4">
    <source>
        <dbReference type="ARBA" id="ARBA00022692"/>
    </source>
</evidence>
<dbReference type="GO" id="GO:0055085">
    <property type="term" value="P:transmembrane transport"/>
    <property type="evidence" value="ECO:0007669"/>
    <property type="project" value="InterPro"/>
</dbReference>
<dbReference type="Gene3D" id="1.10.3720.10">
    <property type="entry name" value="MetI-like"/>
    <property type="match status" value="2"/>
</dbReference>
<reference evidence="9 10" key="2">
    <citation type="submission" date="2019-09" db="EMBL/GenBank/DDBJ databases">
        <authorList>
            <person name="Jin C."/>
        </authorList>
    </citation>
    <scope>NUCLEOTIDE SEQUENCE [LARGE SCALE GENOMIC DNA]</scope>
    <source>
        <strain evidence="9 10">BN140002</strain>
    </source>
</reference>
<dbReference type="PANTHER" id="PTHR30183">
    <property type="entry name" value="MOLYBDENUM TRANSPORT SYSTEM PERMEASE PROTEIN MODB"/>
    <property type="match status" value="1"/>
</dbReference>
<feature type="transmembrane region" description="Helical" evidence="7">
    <location>
        <begin position="107"/>
        <end position="127"/>
    </location>
</feature>
<dbReference type="PANTHER" id="PTHR30183:SF6">
    <property type="entry name" value="INNER MEMBRANE ABC TRANSPORTER PERMEASE PROTEIN YNJC"/>
    <property type="match status" value="1"/>
</dbReference>
<keyword evidence="6 7" id="KW-0472">Membrane</keyword>
<feature type="domain" description="ABC transmembrane type-1" evidence="8">
    <location>
        <begin position="356"/>
        <end position="549"/>
    </location>
</feature>
<evidence type="ECO:0000256" key="7">
    <source>
        <dbReference type="SAM" id="Phobius"/>
    </source>
</evidence>
<gene>
    <name evidence="9" type="ORF">F0L46_05065</name>
</gene>
<feature type="transmembrane region" description="Helical" evidence="7">
    <location>
        <begin position="390"/>
        <end position="411"/>
    </location>
</feature>
<evidence type="ECO:0000259" key="8">
    <source>
        <dbReference type="PROSITE" id="PS50928"/>
    </source>
</evidence>
<comment type="caution">
    <text evidence="9">The sequence shown here is derived from an EMBL/GenBank/DDBJ whole genome shotgun (WGS) entry which is preliminary data.</text>
</comment>
<protein>
    <submittedName>
        <fullName evidence="9">ABC transporter permease subunit</fullName>
    </submittedName>
</protein>
<feature type="transmembrane region" description="Helical" evidence="7">
    <location>
        <begin position="477"/>
        <end position="498"/>
    </location>
</feature>
<name>A0A5B2VPW5_9HYPH</name>
<reference evidence="9 10" key="1">
    <citation type="submission" date="2019-09" db="EMBL/GenBank/DDBJ databases">
        <title>Salinarimonas rosea gen. nov., sp. nov., a new member of the a-2 subgroup of the Proteobacteria.</title>
        <authorList>
            <person name="Liu J."/>
        </authorList>
    </citation>
    <scope>NUCLEOTIDE SEQUENCE [LARGE SCALE GENOMIC DNA]</scope>
    <source>
        <strain evidence="9 10">BN140002</strain>
    </source>
</reference>
<keyword evidence="5 7" id="KW-1133">Transmembrane helix</keyword>
<dbReference type="PROSITE" id="PS50928">
    <property type="entry name" value="ABC_TM1"/>
    <property type="match status" value="2"/>
</dbReference>
<dbReference type="EMBL" id="VUOA01000009">
    <property type="protein sequence ID" value="KAA2241171.1"/>
    <property type="molecule type" value="Genomic_DNA"/>
</dbReference>
<keyword evidence="10" id="KW-1185">Reference proteome</keyword>
<evidence type="ECO:0000256" key="6">
    <source>
        <dbReference type="ARBA" id="ARBA00023136"/>
    </source>
</evidence>
<comment type="subcellular location">
    <subcellularLocation>
        <location evidence="1">Cell membrane</location>
        <topology evidence="1">Multi-pass membrane protein</topology>
    </subcellularLocation>
</comment>
<dbReference type="InterPro" id="IPR000515">
    <property type="entry name" value="MetI-like"/>
</dbReference>
<sequence>MWLRLAPAVTLALLIGPIVVGLAWTLLPAFGHLPAIGVQGPSLQPWRALLATPGLAASLQVTVTAGLGATILSLGLASAFCALASGSTLYRRAARFLGPLLSTPHSAIALGFAFLIAPSGWLVRLVSPELTGWSRPPAGLVTVGDRFGLSLMGGLLLKEVPYLVLMVIGASNQVPVRQALTVSRALGQRGPAAWLKVVLPQIYPQIRLPLYAVLAFSLSVVDIAIILGPGQPPPVAVLATRWFSDPDLALYPVAAAAAVLQLAIVGAAILCWHLAERPAGRLGRLWIERGSRGALSASLVRVAGAGALAVGALGLAAILLMAVWSISVAWRYPDALPGAFALTTWRAQAGAVAPLLANTVLVGAASTLLALALTLGCLENEGRVGRRGSAVALWLVYLPLLVPQIAFLFGVQVALVRLSLDGTLAAVVWSHLVFVLPYVFLSLADPYRALDPRYAATAAALGADPGRVFVTIKLPMLVRPVLISAAVGFAVSVGQYLATLFPGSGRIATLTTDAVTLSSGADRRITGVYAVLQAALPLIVYGAALALPAALHRNRAGLRP</sequence>
<organism evidence="9 10">
    <name type="scientific">Salinarimonas soli</name>
    <dbReference type="NCBI Taxonomy" id="1638099"/>
    <lineage>
        <taxon>Bacteria</taxon>
        <taxon>Pseudomonadati</taxon>
        <taxon>Pseudomonadota</taxon>
        <taxon>Alphaproteobacteria</taxon>
        <taxon>Hyphomicrobiales</taxon>
        <taxon>Salinarimonadaceae</taxon>
        <taxon>Salinarimonas</taxon>
    </lineage>
</organism>
<evidence type="ECO:0000256" key="5">
    <source>
        <dbReference type="ARBA" id="ARBA00022989"/>
    </source>
</evidence>
<evidence type="ECO:0000313" key="9">
    <source>
        <dbReference type="EMBL" id="KAA2241171.1"/>
    </source>
</evidence>
<keyword evidence="4 7" id="KW-0812">Transmembrane</keyword>
<evidence type="ECO:0000256" key="2">
    <source>
        <dbReference type="ARBA" id="ARBA00022448"/>
    </source>
</evidence>
<keyword evidence="2" id="KW-0813">Transport</keyword>
<feature type="transmembrane region" description="Helical" evidence="7">
    <location>
        <begin position="299"/>
        <end position="332"/>
    </location>
</feature>
<dbReference type="InterPro" id="IPR035906">
    <property type="entry name" value="MetI-like_sf"/>
</dbReference>
<dbReference type="GO" id="GO:0005886">
    <property type="term" value="C:plasma membrane"/>
    <property type="evidence" value="ECO:0007669"/>
    <property type="project" value="UniProtKB-SubCell"/>
</dbReference>
<feature type="transmembrane region" description="Helical" evidence="7">
    <location>
        <begin position="248"/>
        <end position="275"/>
    </location>
</feature>
<accession>A0A5B2VPW5</accession>
<feature type="transmembrane region" description="Helical" evidence="7">
    <location>
        <begin position="147"/>
        <end position="168"/>
    </location>
</feature>
<feature type="transmembrane region" description="Helical" evidence="7">
    <location>
        <begin position="208"/>
        <end position="228"/>
    </location>
</feature>
<proteinExistence type="predicted"/>
<feature type="transmembrane region" description="Helical" evidence="7">
    <location>
        <begin position="527"/>
        <end position="551"/>
    </location>
</feature>
<dbReference type="RefSeq" id="WP_149815952.1">
    <property type="nucleotide sequence ID" value="NZ_VUOA01000009.1"/>
</dbReference>
<dbReference type="AlphaFoldDB" id="A0A5B2VPW5"/>
<keyword evidence="3" id="KW-1003">Cell membrane</keyword>
<feature type="transmembrane region" description="Helical" evidence="7">
    <location>
        <begin position="63"/>
        <end position="86"/>
    </location>
</feature>
<evidence type="ECO:0000256" key="3">
    <source>
        <dbReference type="ARBA" id="ARBA00022475"/>
    </source>
</evidence>
<dbReference type="SUPFAM" id="SSF161098">
    <property type="entry name" value="MetI-like"/>
    <property type="match status" value="2"/>
</dbReference>
<feature type="transmembrane region" description="Helical" evidence="7">
    <location>
        <begin position="352"/>
        <end position="378"/>
    </location>
</feature>
<dbReference type="CDD" id="cd06261">
    <property type="entry name" value="TM_PBP2"/>
    <property type="match status" value="1"/>
</dbReference>
<evidence type="ECO:0000313" key="10">
    <source>
        <dbReference type="Proteomes" id="UP000323142"/>
    </source>
</evidence>
<dbReference type="Proteomes" id="UP000323142">
    <property type="component" value="Unassembled WGS sequence"/>
</dbReference>
<feature type="domain" description="ABC transmembrane type-1" evidence="8">
    <location>
        <begin position="55"/>
        <end position="272"/>
    </location>
</feature>
<evidence type="ECO:0000256" key="1">
    <source>
        <dbReference type="ARBA" id="ARBA00004651"/>
    </source>
</evidence>
<feature type="transmembrane region" description="Helical" evidence="7">
    <location>
        <begin position="423"/>
        <end position="444"/>
    </location>
</feature>
<dbReference type="OrthoDB" id="7852521at2"/>